<evidence type="ECO:0000313" key="2">
    <source>
        <dbReference type="Proteomes" id="UP000708208"/>
    </source>
</evidence>
<comment type="caution">
    <text evidence="1">The sequence shown here is derived from an EMBL/GenBank/DDBJ whole genome shotgun (WGS) entry which is preliminary data.</text>
</comment>
<dbReference type="EMBL" id="CAJVCH010561130">
    <property type="protein sequence ID" value="CAG7831608.1"/>
    <property type="molecule type" value="Genomic_DNA"/>
</dbReference>
<protein>
    <submittedName>
        <fullName evidence="1">Uncharacterized protein</fullName>
    </submittedName>
</protein>
<name>A0A8J2LH03_9HEXA</name>
<sequence length="90" mass="10702">MVFVANYKNFEREGFTDPDREYQNRELISIHPEIKVCVCSMYKYEGLRGTSEVLETGSDKYDNYFVTIVVHMYEEPVVPELDLPDRESYY</sequence>
<dbReference type="Proteomes" id="UP000708208">
    <property type="component" value="Unassembled WGS sequence"/>
</dbReference>
<accession>A0A8J2LH03</accession>
<keyword evidence="2" id="KW-1185">Reference proteome</keyword>
<dbReference type="AlphaFoldDB" id="A0A8J2LH03"/>
<organism evidence="1 2">
    <name type="scientific">Allacma fusca</name>
    <dbReference type="NCBI Taxonomy" id="39272"/>
    <lineage>
        <taxon>Eukaryota</taxon>
        <taxon>Metazoa</taxon>
        <taxon>Ecdysozoa</taxon>
        <taxon>Arthropoda</taxon>
        <taxon>Hexapoda</taxon>
        <taxon>Collembola</taxon>
        <taxon>Symphypleona</taxon>
        <taxon>Sminthuridae</taxon>
        <taxon>Allacma</taxon>
    </lineage>
</organism>
<evidence type="ECO:0000313" key="1">
    <source>
        <dbReference type="EMBL" id="CAG7831608.1"/>
    </source>
</evidence>
<reference evidence="1" key="1">
    <citation type="submission" date="2021-06" db="EMBL/GenBank/DDBJ databases">
        <authorList>
            <person name="Hodson N. C."/>
            <person name="Mongue J. A."/>
            <person name="Jaron S. K."/>
        </authorList>
    </citation>
    <scope>NUCLEOTIDE SEQUENCE</scope>
</reference>
<gene>
    <name evidence="1" type="ORF">AFUS01_LOCUS41344</name>
</gene>
<proteinExistence type="predicted"/>